<dbReference type="OrthoDB" id="3578575at2"/>
<reference evidence="2" key="1">
    <citation type="submission" date="2012-05" db="EMBL/GenBank/DDBJ databases">
        <authorList>
            <person name="McIlroy S."/>
        </authorList>
    </citation>
    <scope>NUCLEOTIDE SEQUENCE</scope>
    <source>
        <strain evidence="2">T1-X7</strain>
    </source>
</reference>
<keyword evidence="3" id="KW-1185">Reference proteome</keyword>
<evidence type="ECO:0000313" key="2">
    <source>
        <dbReference type="EMBL" id="CCH79934.1"/>
    </source>
</evidence>
<name>A0A077M6Z0_9MICO</name>
<dbReference type="RefSeq" id="WP_048550863.1">
    <property type="nucleotide sequence ID" value="NZ_HF570958.1"/>
</dbReference>
<organism evidence="2 3">
    <name type="scientific">Nostocoides japonicum T1-X7</name>
    <dbReference type="NCBI Taxonomy" id="1194083"/>
    <lineage>
        <taxon>Bacteria</taxon>
        <taxon>Bacillati</taxon>
        <taxon>Actinomycetota</taxon>
        <taxon>Actinomycetes</taxon>
        <taxon>Micrococcales</taxon>
        <taxon>Intrasporangiaceae</taxon>
        <taxon>Nostocoides</taxon>
    </lineage>
</organism>
<accession>A0A077M6Z0</accession>
<dbReference type="STRING" id="1194083.BN12_320013"/>
<protein>
    <recommendedName>
        <fullName evidence="4">Phasin domain-containing protein</fullName>
    </recommendedName>
</protein>
<evidence type="ECO:0000313" key="1">
    <source>
        <dbReference type="EMBL" id="CCH78679.1"/>
    </source>
</evidence>
<proteinExistence type="predicted"/>
<dbReference type="AlphaFoldDB" id="A0A077M6Z0"/>
<evidence type="ECO:0008006" key="4">
    <source>
        <dbReference type="Google" id="ProtNLM"/>
    </source>
</evidence>
<comment type="caution">
    <text evidence="2">The sequence shown here is derived from an EMBL/GenBank/DDBJ whole genome shotgun (WGS) entry which is preliminary data.</text>
</comment>
<dbReference type="EMBL" id="CAJB01000246">
    <property type="protein sequence ID" value="CCH78679.1"/>
    <property type="molecule type" value="Genomic_DNA"/>
</dbReference>
<evidence type="ECO:0000313" key="3">
    <source>
        <dbReference type="Proteomes" id="UP000035721"/>
    </source>
</evidence>
<sequence length="97" mass="10577">MSSTDNAAEQYTELFEQGQKAFLDAVDNWSRAARYTFDRFGTSSGTPLVAPEVILDQVFDFAVKILEVQRDVSRRLLAAATEASDATAAVAKASAER</sequence>
<reference evidence="2 3" key="2">
    <citation type="journal article" date="2013" name="ISME J.">
        <title>A metabolic model for members of the genus Tetrasphaera involved in enhanced biological phosphorus removal.</title>
        <authorList>
            <person name="Kristiansen R."/>
            <person name="Nguyen H.T.T."/>
            <person name="Saunders A.M."/>
            <person name="Nielsen J.L."/>
            <person name="Wimmer R."/>
            <person name="Le V.Q."/>
            <person name="McIlroy S.J."/>
            <person name="Petrovski S."/>
            <person name="Seviour R.J."/>
            <person name="Calteau A."/>
            <person name="Nielsen K.L."/>
            <person name="Nielsen P.H."/>
        </authorList>
    </citation>
    <scope>NUCLEOTIDE SEQUENCE [LARGE SCALE GENOMIC DNA]</scope>
    <source>
        <strain evidence="2 3">T1-X7</strain>
    </source>
</reference>
<gene>
    <name evidence="1" type="ORF">BN12_320013</name>
    <name evidence="2" type="ORF">BN12_660004</name>
</gene>
<dbReference type="Proteomes" id="UP000035721">
    <property type="component" value="Unassembled WGS sequence"/>
</dbReference>
<dbReference type="EMBL" id="CAJB01000399">
    <property type="protein sequence ID" value="CCH79934.1"/>
    <property type="molecule type" value="Genomic_DNA"/>
</dbReference>